<evidence type="ECO:0000313" key="1">
    <source>
        <dbReference type="EMBL" id="GAJ06211.1"/>
    </source>
</evidence>
<accession>X1V222</accession>
<dbReference type="AlphaFoldDB" id="X1V222"/>
<reference evidence="1" key="1">
    <citation type="journal article" date="2014" name="Front. Microbiol.">
        <title>High frequency of phylogenetically diverse reductive dehalogenase-homologous genes in deep subseafloor sedimentary metagenomes.</title>
        <authorList>
            <person name="Kawai M."/>
            <person name="Futagami T."/>
            <person name="Toyoda A."/>
            <person name="Takaki Y."/>
            <person name="Nishi S."/>
            <person name="Hori S."/>
            <person name="Arai W."/>
            <person name="Tsubouchi T."/>
            <person name="Morono Y."/>
            <person name="Uchiyama I."/>
            <person name="Ito T."/>
            <person name="Fujiyama A."/>
            <person name="Inagaki F."/>
            <person name="Takami H."/>
        </authorList>
    </citation>
    <scope>NUCLEOTIDE SEQUENCE</scope>
    <source>
        <strain evidence="1">Expedition CK06-06</strain>
    </source>
</reference>
<dbReference type="EMBL" id="BARW01030463">
    <property type="protein sequence ID" value="GAJ06211.1"/>
    <property type="molecule type" value="Genomic_DNA"/>
</dbReference>
<name>X1V222_9ZZZZ</name>
<organism evidence="1">
    <name type="scientific">marine sediment metagenome</name>
    <dbReference type="NCBI Taxonomy" id="412755"/>
    <lineage>
        <taxon>unclassified sequences</taxon>
        <taxon>metagenomes</taxon>
        <taxon>ecological metagenomes</taxon>
    </lineage>
</organism>
<sequence length="60" mass="6848">MDPLQNITDQVHKLSSCARRAFLEGHVETCKAALAELTEYLNEGYKLEYEKSDKERSSSL</sequence>
<protein>
    <submittedName>
        <fullName evidence="1">Uncharacterized protein</fullName>
    </submittedName>
</protein>
<proteinExistence type="predicted"/>
<gene>
    <name evidence="1" type="ORF">S12H4_48700</name>
</gene>
<comment type="caution">
    <text evidence="1">The sequence shown here is derived from an EMBL/GenBank/DDBJ whole genome shotgun (WGS) entry which is preliminary data.</text>
</comment>